<name>A0A9D4CHN8_DREPO</name>
<proteinExistence type="predicted"/>
<dbReference type="Proteomes" id="UP000828390">
    <property type="component" value="Unassembled WGS sequence"/>
</dbReference>
<reference evidence="1" key="1">
    <citation type="journal article" date="2019" name="bioRxiv">
        <title>The Genome of the Zebra Mussel, Dreissena polymorpha: A Resource for Invasive Species Research.</title>
        <authorList>
            <person name="McCartney M.A."/>
            <person name="Auch B."/>
            <person name="Kono T."/>
            <person name="Mallez S."/>
            <person name="Zhang Y."/>
            <person name="Obille A."/>
            <person name="Becker A."/>
            <person name="Abrahante J.E."/>
            <person name="Garbe J."/>
            <person name="Badalamenti J.P."/>
            <person name="Herman A."/>
            <person name="Mangelson H."/>
            <person name="Liachko I."/>
            <person name="Sullivan S."/>
            <person name="Sone E.D."/>
            <person name="Koren S."/>
            <person name="Silverstein K.A.T."/>
            <person name="Beckman K.B."/>
            <person name="Gohl D.M."/>
        </authorList>
    </citation>
    <scope>NUCLEOTIDE SEQUENCE</scope>
    <source>
        <strain evidence="1">Duluth1</strain>
        <tissue evidence="1">Whole animal</tissue>
    </source>
</reference>
<comment type="caution">
    <text evidence="1">The sequence shown here is derived from an EMBL/GenBank/DDBJ whole genome shotgun (WGS) entry which is preliminary data.</text>
</comment>
<keyword evidence="2" id="KW-1185">Reference proteome</keyword>
<organism evidence="1 2">
    <name type="scientific">Dreissena polymorpha</name>
    <name type="common">Zebra mussel</name>
    <name type="synonym">Mytilus polymorpha</name>
    <dbReference type="NCBI Taxonomy" id="45954"/>
    <lineage>
        <taxon>Eukaryota</taxon>
        <taxon>Metazoa</taxon>
        <taxon>Spiralia</taxon>
        <taxon>Lophotrochozoa</taxon>
        <taxon>Mollusca</taxon>
        <taxon>Bivalvia</taxon>
        <taxon>Autobranchia</taxon>
        <taxon>Heteroconchia</taxon>
        <taxon>Euheterodonta</taxon>
        <taxon>Imparidentia</taxon>
        <taxon>Neoheterodontei</taxon>
        <taxon>Myida</taxon>
        <taxon>Dreissenoidea</taxon>
        <taxon>Dreissenidae</taxon>
        <taxon>Dreissena</taxon>
    </lineage>
</organism>
<evidence type="ECO:0000313" key="2">
    <source>
        <dbReference type="Proteomes" id="UP000828390"/>
    </source>
</evidence>
<reference evidence="1" key="2">
    <citation type="submission" date="2020-11" db="EMBL/GenBank/DDBJ databases">
        <authorList>
            <person name="McCartney M.A."/>
            <person name="Auch B."/>
            <person name="Kono T."/>
            <person name="Mallez S."/>
            <person name="Becker A."/>
            <person name="Gohl D.M."/>
            <person name="Silverstein K.A.T."/>
            <person name="Koren S."/>
            <person name="Bechman K.B."/>
            <person name="Herman A."/>
            <person name="Abrahante J.E."/>
            <person name="Garbe J."/>
        </authorList>
    </citation>
    <scope>NUCLEOTIDE SEQUENCE</scope>
    <source>
        <strain evidence="1">Duluth1</strain>
        <tissue evidence="1">Whole animal</tissue>
    </source>
</reference>
<gene>
    <name evidence="1" type="ORF">DPMN_050511</name>
</gene>
<evidence type="ECO:0000313" key="1">
    <source>
        <dbReference type="EMBL" id="KAH3724688.1"/>
    </source>
</evidence>
<dbReference type="AlphaFoldDB" id="A0A9D4CHN8"/>
<protein>
    <submittedName>
        <fullName evidence="1">Uncharacterized protein</fullName>
    </submittedName>
</protein>
<sequence length="103" mass="11387">MQCILVSDGMYTYIMLNYDQEQFSIGPLPEVPVASGYTHPDNTSTILSNRHNFTYLNKGTNVIPGTSRSVLIGDKMLLVFHTDSLLITVNKYAKVCSVAVSVK</sequence>
<dbReference type="EMBL" id="JAIWYP010000012">
    <property type="protein sequence ID" value="KAH3724688.1"/>
    <property type="molecule type" value="Genomic_DNA"/>
</dbReference>
<accession>A0A9D4CHN8</accession>